<comment type="similarity">
    <text evidence="1 4">Belongs to the short-chain dehydrogenases/reductases (SDR) family.</text>
</comment>
<keyword evidence="3" id="KW-0560">Oxidoreductase</keyword>
<dbReference type="InterPro" id="IPR002347">
    <property type="entry name" value="SDR_fam"/>
</dbReference>
<evidence type="ECO:0000313" key="6">
    <source>
        <dbReference type="Proteomes" id="UP000536534"/>
    </source>
</evidence>
<comment type="caution">
    <text evidence="5">The sequence shown here is derived from an EMBL/GenBank/DDBJ whole genome shotgun (WGS) entry which is preliminary data.</text>
</comment>
<dbReference type="CDD" id="cd05324">
    <property type="entry name" value="carb_red_PTCR-like_SDR_c"/>
    <property type="match status" value="1"/>
</dbReference>
<dbReference type="Pfam" id="PF00106">
    <property type="entry name" value="adh_short"/>
    <property type="match status" value="1"/>
</dbReference>
<dbReference type="PRINTS" id="PR00081">
    <property type="entry name" value="GDHRDH"/>
</dbReference>
<dbReference type="OrthoDB" id="9786435at2"/>
<evidence type="ECO:0000313" key="5">
    <source>
        <dbReference type="EMBL" id="NLF55549.1"/>
    </source>
</evidence>
<sequence length="237" mass="25158">MDSNSPITVVTGASRGLGRAAVQRLASVEGHHVIATARDPAQLEPMHSRLAMLGCRIDCHPLDVTDDASVAALRDWLAERFGRIDVLINNAGISPERFDTSLLELPLDTLRSTLETNFFGVLRVTQALLPLMRASAAGRVVNLASSMGRLSAMAPGAPAYRISKVGVNALTTLLAAELAGSDIKVNSVCPGWCRTDLGGPDAPRSPEEGVDTVVWLATLPDDGPSGGFFHDRQPLAW</sequence>
<dbReference type="Proteomes" id="UP000536534">
    <property type="component" value="Unassembled WGS sequence"/>
</dbReference>
<evidence type="ECO:0000256" key="3">
    <source>
        <dbReference type="ARBA" id="ARBA00023002"/>
    </source>
</evidence>
<dbReference type="AlphaFoldDB" id="A0A7X7LY98"/>
<evidence type="ECO:0000256" key="1">
    <source>
        <dbReference type="ARBA" id="ARBA00006484"/>
    </source>
</evidence>
<reference evidence="5 6" key="1">
    <citation type="journal article" date="2020" name="Biotechnol. Biofuels">
        <title>New insights from the biogas microbiome by comprehensive genome-resolved metagenomics of nearly 1600 species originating from multiple anaerobic digesters.</title>
        <authorList>
            <person name="Campanaro S."/>
            <person name="Treu L."/>
            <person name="Rodriguez-R L.M."/>
            <person name="Kovalovszki A."/>
            <person name="Ziels R.M."/>
            <person name="Maus I."/>
            <person name="Zhu X."/>
            <person name="Kougias P.G."/>
            <person name="Basile A."/>
            <person name="Luo G."/>
            <person name="Schluter A."/>
            <person name="Konstantinidis K.T."/>
            <person name="Angelidaki I."/>
        </authorList>
    </citation>
    <scope>NUCLEOTIDE SEQUENCE [LARGE SCALE GENOMIC DNA]</scope>
    <source>
        <strain evidence="5">AS06rmzACSIP_256</strain>
    </source>
</reference>
<protein>
    <submittedName>
        <fullName evidence="5">SDR family oxidoreductase</fullName>
    </submittedName>
</protein>
<dbReference type="PANTHER" id="PTHR43963:SF6">
    <property type="entry name" value="CHAIN DEHYDROGENASE FAMILY PROTEIN, PUTATIVE (AFU_ORTHOLOGUE AFUA_3G15350)-RELATED"/>
    <property type="match status" value="1"/>
</dbReference>
<dbReference type="SUPFAM" id="SSF51735">
    <property type="entry name" value="NAD(P)-binding Rossmann-fold domains"/>
    <property type="match status" value="1"/>
</dbReference>
<proteinExistence type="inferred from homology"/>
<dbReference type="InterPro" id="IPR045313">
    <property type="entry name" value="CBR1-like"/>
</dbReference>
<organism evidence="5 6">
    <name type="scientific">Thauera phenolivorans</name>
    <dbReference type="NCBI Taxonomy" id="1792543"/>
    <lineage>
        <taxon>Bacteria</taxon>
        <taxon>Pseudomonadati</taxon>
        <taxon>Pseudomonadota</taxon>
        <taxon>Betaproteobacteria</taxon>
        <taxon>Rhodocyclales</taxon>
        <taxon>Zoogloeaceae</taxon>
        <taxon>Thauera</taxon>
    </lineage>
</organism>
<evidence type="ECO:0000256" key="4">
    <source>
        <dbReference type="RuleBase" id="RU000363"/>
    </source>
</evidence>
<dbReference type="GO" id="GO:0016616">
    <property type="term" value="F:oxidoreductase activity, acting on the CH-OH group of donors, NAD or NADP as acceptor"/>
    <property type="evidence" value="ECO:0007669"/>
    <property type="project" value="InterPro"/>
</dbReference>
<evidence type="ECO:0000256" key="2">
    <source>
        <dbReference type="ARBA" id="ARBA00022857"/>
    </source>
</evidence>
<dbReference type="RefSeq" id="WP_068805261.1">
    <property type="nucleotide sequence ID" value="NZ_MBFM01000002.1"/>
</dbReference>
<dbReference type="PANTHER" id="PTHR43963">
    <property type="entry name" value="CARBONYL REDUCTASE 1-RELATED"/>
    <property type="match status" value="1"/>
</dbReference>
<accession>A0A7X7LY98</accession>
<gene>
    <name evidence="5" type="ORF">GX576_14360</name>
</gene>
<dbReference type="EMBL" id="JAAYYV010000405">
    <property type="protein sequence ID" value="NLF55549.1"/>
    <property type="molecule type" value="Genomic_DNA"/>
</dbReference>
<dbReference type="PRINTS" id="PR00080">
    <property type="entry name" value="SDRFAMILY"/>
</dbReference>
<dbReference type="InterPro" id="IPR036291">
    <property type="entry name" value="NAD(P)-bd_dom_sf"/>
</dbReference>
<keyword evidence="2" id="KW-0521">NADP</keyword>
<name>A0A7X7LY98_9RHOO</name>
<dbReference type="Gene3D" id="3.40.50.720">
    <property type="entry name" value="NAD(P)-binding Rossmann-like Domain"/>
    <property type="match status" value="1"/>
</dbReference>